<keyword evidence="2" id="KW-1185">Reference proteome</keyword>
<reference evidence="1 2" key="1">
    <citation type="journal article" date="2019" name="Commun. Biol.">
        <title>The bagworm genome reveals a unique fibroin gene that provides high tensile strength.</title>
        <authorList>
            <person name="Kono N."/>
            <person name="Nakamura H."/>
            <person name="Ohtoshi R."/>
            <person name="Tomita M."/>
            <person name="Numata K."/>
            <person name="Arakawa K."/>
        </authorList>
    </citation>
    <scope>NUCLEOTIDE SEQUENCE [LARGE SCALE GENOMIC DNA]</scope>
</reference>
<name>A0A4C1T8C4_EUMVA</name>
<organism evidence="1 2">
    <name type="scientific">Eumeta variegata</name>
    <name type="common">Bagworm moth</name>
    <name type="synonym">Eumeta japonica</name>
    <dbReference type="NCBI Taxonomy" id="151549"/>
    <lineage>
        <taxon>Eukaryota</taxon>
        <taxon>Metazoa</taxon>
        <taxon>Ecdysozoa</taxon>
        <taxon>Arthropoda</taxon>
        <taxon>Hexapoda</taxon>
        <taxon>Insecta</taxon>
        <taxon>Pterygota</taxon>
        <taxon>Neoptera</taxon>
        <taxon>Endopterygota</taxon>
        <taxon>Lepidoptera</taxon>
        <taxon>Glossata</taxon>
        <taxon>Ditrysia</taxon>
        <taxon>Tineoidea</taxon>
        <taxon>Psychidae</taxon>
        <taxon>Oiketicinae</taxon>
        <taxon>Eumeta</taxon>
    </lineage>
</organism>
<proteinExistence type="predicted"/>
<accession>A0A4C1T8C4</accession>
<dbReference type="Proteomes" id="UP000299102">
    <property type="component" value="Unassembled WGS sequence"/>
</dbReference>
<evidence type="ECO:0000313" key="2">
    <source>
        <dbReference type="Proteomes" id="UP000299102"/>
    </source>
</evidence>
<comment type="caution">
    <text evidence="1">The sequence shown here is derived from an EMBL/GenBank/DDBJ whole genome shotgun (WGS) entry which is preliminary data.</text>
</comment>
<protein>
    <submittedName>
        <fullName evidence="1">Uncharacterized protein</fullName>
    </submittedName>
</protein>
<evidence type="ECO:0000313" key="1">
    <source>
        <dbReference type="EMBL" id="GBP09800.1"/>
    </source>
</evidence>
<gene>
    <name evidence="1" type="ORF">EVAR_81074_1</name>
</gene>
<sequence>MRRGPPVMVLSASVCLQPDILGIVRYGVIIKVANASIPFHEHLQSVNGYTSGRYTERRFLLESHVVQMPSTRAKLQIDHDELIAVSLMAILRTATYFSLLRDKRYLILQLLARTTQKHYTPS</sequence>
<dbReference type="AlphaFoldDB" id="A0A4C1T8C4"/>
<dbReference type="EMBL" id="BGZK01000037">
    <property type="protein sequence ID" value="GBP09800.1"/>
    <property type="molecule type" value="Genomic_DNA"/>
</dbReference>